<dbReference type="Gene3D" id="2.10.60.10">
    <property type="entry name" value="CD59"/>
    <property type="match status" value="1"/>
</dbReference>
<comment type="caution">
    <text evidence="2">The sequence shown here is derived from an EMBL/GenBank/DDBJ whole genome shotgun (WGS) entry which is preliminary data.</text>
</comment>
<gene>
    <name evidence="2" type="ORF">OS493_039352</name>
</gene>
<dbReference type="EMBL" id="MU826054">
    <property type="protein sequence ID" value="KAJ7381725.1"/>
    <property type="molecule type" value="Genomic_DNA"/>
</dbReference>
<feature type="signal peptide" evidence="1">
    <location>
        <begin position="1"/>
        <end position="20"/>
    </location>
</feature>
<proteinExistence type="predicted"/>
<feature type="chain" id="PRO_5040991412" description="Sodefrin-like factor" evidence="1">
    <location>
        <begin position="21"/>
        <end position="150"/>
    </location>
</feature>
<organism evidence="2 3">
    <name type="scientific">Desmophyllum pertusum</name>
    <dbReference type="NCBI Taxonomy" id="174260"/>
    <lineage>
        <taxon>Eukaryota</taxon>
        <taxon>Metazoa</taxon>
        <taxon>Cnidaria</taxon>
        <taxon>Anthozoa</taxon>
        <taxon>Hexacorallia</taxon>
        <taxon>Scleractinia</taxon>
        <taxon>Caryophylliina</taxon>
        <taxon>Caryophylliidae</taxon>
        <taxon>Desmophyllum</taxon>
    </lineage>
</organism>
<evidence type="ECO:0000256" key="1">
    <source>
        <dbReference type="SAM" id="SignalP"/>
    </source>
</evidence>
<dbReference type="Proteomes" id="UP001163046">
    <property type="component" value="Unassembled WGS sequence"/>
</dbReference>
<accession>A0A9W9ZHT4</accession>
<name>A0A9W9ZHT4_9CNID</name>
<evidence type="ECO:0000313" key="2">
    <source>
        <dbReference type="EMBL" id="KAJ7381725.1"/>
    </source>
</evidence>
<dbReference type="OrthoDB" id="5989623at2759"/>
<reference evidence="2" key="1">
    <citation type="submission" date="2023-01" db="EMBL/GenBank/DDBJ databases">
        <title>Genome assembly of the deep-sea coral Lophelia pertusa.</title>
        <authorList>
            <person name="Herrera S."/>
            <person name="Cordes E."/>
        </authorList>
    </citation>
    <scope>NUCLEOTIDE SEQUENCE</scope>
    <source>
        <strain evidence="2">USNM1676648</strain>
        <tissue evidence="2">Polyp</tissue>
    </source>
</reference>
<evidence type="ECO:0000313" key="3">
    <source>
        <dbReference type="Proteomes" id="UP001163046"/>
    </source>
</evidence>
<protein>
    <recommendedName>
        <fullName evidence="4">Sodefrin-like factor</fullName>
    </recommendedName>
</protein>
<dbReference type="SUPFAM" id="SSF57302">
    <property type="entry name" value="Snake toxin-like"/>
    <property type="match status" value="1"/>
</dbReference>
<keyword evidence="1" id="KW-0732">Signal</keyword>
<dbReference type="AlphaFoldDB" id="A0A9W9ZHT4"/>
<dbReference type="InterPro" id="IPR045860">
    <property type="entry name" value="Snake_toxin-like_sf"/>
</dbReference>
<evidence type="ECO:0008006" key="4">
    <source>
        <dbReference type="Google" id="ProtNLM"/>
    </source>
</evidence>
<sequence>MKVALFVGFVFFCSLWTIGSFRQCSSCTSSISYDDCQSKLKVTNCTNDDGGCFHADVKTEKGSDKTHTIAKGCLSKSGCAEYNEGKIGFCTTQELKGYTVDCKSKCCTNGDECNKGDLLANSSFRQCSSCSSSVSYDDCQSKLKVKKLHQ</sequence>
<keyword evidence="3" id="KW-1185">Reference proteome</keyword>